<evidence type="ECO:0000256" key="2">
    <source>
        <dbReference type="ARBA" id="ARBA00022692"/>
    </source>
</evidence>
<evidence type="ECO:0000313" key="8">
    <source>
        <dbReference type="Proteomes" id="UP000198287"/>
    </source>
</evidence>
<dbReference type="EMBL" id="LNIX01000001">
    <property type="protein sequence ID" value="OXA61714.1"/>
    <property type="molecule type" value="Genomic_DNA"/>
</dbReference>
<keyword evidence="8" id="KW-1185">Reference proteome</keyword>
<name>A0A226EXB2_FOLCA</name>
<sequence length="500" mass="55435">MSSITRSSEISESESNLSSSVPNKMDRAASFHGCIAGFLSSIQIEPLCLLFAMGDSILIMVVQTYYIDRICLITKGYDPFVCQNLTHYPVEEKDVEKDVSELSMYQTLIQSGFPLIMALFLVGPLTDKYGYKPLMLYSLCGYILYIVTIISCYFIPMLPPTYLLLASIPIALSGGVVTLNISIYGYMASQTNIENRSYRLAIITATWDIGTVFGYVFGSAIFQRGGFLAIFLFIFVFYTLSALYALICVKEMKPEELLGSSSTSGRATRSPVSSWVACIFGPIKEILQITFKSRPGHKRKSILLIAAATSLTFMAFSSKMNQYLFVRNKFGWDADKYSQFAAINTCLSGLGGLILISLFMKLLQFRDVNILLINGISNLSAYSIFASAQNEWQMFLGSGVQMFGTTTTSIFKSMLSKCAHKDEYGKVLSFVICTELSLPFISGPMYNFIYVQTVASLPGTIFWVAAGFTAIVISLCGVLHILSTNTEEYTFVIDDDESIR</sequence>
<keyword evidence="2 6" id="KW-0812">Transmembrane</keyword>
<feature type="compositionally biased region" description="Low complexity" evidence="5">
    <location>
        <begin position="1"/>
        <end position="20"/>
    </location>
</feature>
<feature type="transmembrane region" description="Helical" evidence="6">
    <location>
        <begin position="162"/>
        <end position="186"/>
    </location>
</feature>
<feature type="transmembrane region" description="Helical" evidence="6">
    <location>
        <begin position="461"/>
        <end position="482"/>
    </location>
</feature>
<dbReference type="OrthoDB" id="430300at2759"/>
<feature type="transmembrane region" description="Helical" evidence="6">
    <location>
        <begin position="340"/>
        <end position="359"/>
    </location>
</feature>
<evidence type="ECO:0000256" key="4">
    <source>
        <dbReference type="ARBA" id="ARBA00023136"/>
    </source>
</evidence>
<evidence type="ECO:0000256" key="1">
    <source>
        <dbReference type="ARBA" id="ARBA00004141"/>
    </source>
</evidence>
<feature type="transmembrane region" description="Helical" evidence="6">
    <location>
        <begin position="302"/>
        <end position="320"/>
    </location>
</feature>
<keyword evidence="3 6" id="KW-1133">Transmembrane helix</keyword>
<dbReference type="OMA" id="LANIFQF"/>
<feature type="transmembrane region" description="Helical" evidence="6">
    <location>
        <begin position="427"/>
        <end position="449"/>
    </location>
</feature>
<feature type="transmembrane region" description="Helical" evidence="6">
    <location>
        <begin position="198"/>
        <end position="221"/>
    </location>
</feature>
<dbReference type="InterPro" id="IPR036259">
    <property type="entry name" value="MFS_trans_sf"/>
</dbReference>
<comment type="caution">
    <text evidence="7">The sequence shown here is derived from an EMBL/GenBank/DDBJ whole genome shotgun (WGS) entry which is preliminary data.</text>
</comment>
<evidence type="ECO:0000256" key="6">
    <source>
        <dbReference type="SAM" id="Phobius"/>
    </source>
</evidence>
<feature type="transmembrane region" description="Helical" evidence="6">
    <location>
        <begin position="134"/>
        <end position="156"/>
    </location>
</feature>
<proteinExistence type="predicted"/>
<dbReference type="GO" id="GO:0016020">
    <property type="term" value="C:membrane"/>
    <property type="evidence" value="ECO:0007669"/>
    <property type="project" value="UniProtKB-SubCell"/>
</dbReference>
<protein>
    <submittedName>
        <fullName evidence="7">Proton-coupled folate transporter</fullName>
    </submittedName>
</protein>
<evidence type="ECO:0000256" key="5">
    <source>
        <dbReference type="SAM" id="MobiDB-lite"/>
    </source>
</evidence>
<dbReference type="Proteomes" id="UP000198287">
    <property type="component" value="Unassembled WGS sequence"/>
</dbReference>
<accession>A0A226EXB2</accession>
<dbReference type="InterPro" id="IPR011701">
    <property type="entry name" value="MFS"/>
</dbReference>
<keyword evidence="4 6" id="KW-0472">Membrane</keyword>
<dbReference type="GO" id="GO:0022857">
    <property type="term" value="F:transmembrane transporter activity"/>
    <property type="evidence" value="ECO:0007669"/>
    <property type="project" value="InterPro"/>
</dbReference>
<feature type="transmembrane region" description="Helical" evidence="6">
    <location>
        <begin position="103"/>
        <end position="122"/>
    </location>
</feature>
<evidence type="ECO:0000256" key="3">
    <source>
        <dbReference type="ARBA" id="ARBA00022989"/>
    </source>
</evidence>
<feature type="transmembrane region" description="Helical" evidence="6">
    <location>
        <begin position="227"/>
        <end position="247"/>
    </location>
</feature>
<organism evidence="7 8">
    <name type="scientific">Folsomia candida</name>
    <name type="common">Springtail</name>
    <dbReference type="NCBI Taxonomy" id="158441"/>
    <lineage>
        <taxon>Eukaryota</taxon>
        <taxon>Metazoa</taxon>
        <taxon>Ecdysozoa</taxon>
        <taxon>Arthropoda</taxon>
        <taxon>Hexapoda</taxon>
        <taxon>Collembola</taxon>
        <taxon>Entomobryomorpha</taxon>
        <taxon>Isotomoidea</taxon>
        <taxon>Isotomidae</taxon>
        <taxon>Proisotominae</taxon>
        <taxon>Folsomia</taxon>
    </lineage>
</organism>
<comment type="subcellular location">
    <subcellularLocation>
        <location evidence="1">Membrane</location>
        <topology evidence="1">Multi-pass membrane protein</topology>
    </subcellularLocation>
</comment>
<gene>
    <name evidence="7" type="ORF">Fcan01_02482</name>
</gene>
<dbReference type="Gene3D" id="1.20.1250.20">
    <property type="entry name" value="MFS general substrate transporter like domains"/>
    <property type="match status" value="1"/>
</dbReference>
<reference evidence="7 8" key="1">
    <citation type="submission" date="2015-12" db="EMBL/GenBank/DDBJ databases">
        <title>The genome of Folsomia candida.</title>
        <authorList>
            <person name="Faddeeva A."/>
            <person name="Derks M.F."/>
            <person name="Anvar Y."/>
            <person name="Smit S."/>
            <person name="Van Straalen N."/>
            <person name="Roelofs D."/>
        </authorList>
    </citation>
    <scope>NUCLEOTIDE SEQUENCE [LARGE SCALE GENOMIC DNA]</scope>
    <source>
        <strain evidence="7 8">VU population</strain>
        <tissue evidence="7">Whole body</tissue>
    </source>
</reference>
<dbReference type="PANTHER" id="PTHR23507:SF37">
    <property type="entry name" value="GH08173P"/>
    <property type="match status" value="1"/>
</dbReference>
<dbReference type="AlphaFoldDB" id="A0A226EXB2"/>
<evidence type="ECO:0000313" key="7">
    <source>
        <dbReference type="EMBL" id="OXA61714.1"/>
    </source>
</evidence>
<feature type="region of interest" description="Disordered" evidence="5">
    <location>
        <begin position="1"/>
        <end position="22"/>
    </location>
</feature>
<dbReference type="SUPFAM" id="SSF103473">
    <property type="entry name" value="MFS general substrate transporter"/>
    <property type="match status" value="1"/>
</dbReference>
<dbReference type="Pfam" id="PF07690">
    <property type="entry name" value="MFS_1"/>
    <property type="match status" value="1"/>
</dbReference>
<dbReference type="PANTHER" id="PTHR23507">
    <property type="entry name" value="ZGC:174356"/>
    <property type="match status" value="1"/>
</dbReference>